<protein>
    <submittedName>
        <fullName evidence="3">Undecaprenyl-diphosphatase</fullName>
    </submittedName>
</protein>
<name>A0A2V1K1S6_9BURK</name>
<feature type="transmembrane region" description="Helical" evidence="1">
    <location>
        <begin position="113"/>
        <end position="133"/>
    </location>
</feature>
<feature type="transmembrane region" description="Helical" evidence="1">
    <location>
        <begin position="36"/>
        <end position="61"/>
    </location>
</feature>
<dbReference type="Proteomes" id="UP000245212">
    <property type="component" value="Unassembled WGS sequence"/>
</dbReference>
<dbReference type="Pfam" id="PF01569">
    <property type="entry name" value="PAP2"/>
    <property type="match status" value="1"/>
</dbReference>
<feature type="domain" description="Phosphatidic acid phosphatase type 2/haloperoxidase" evidence="2">
    <location>
        <begin position="70"/>
        <end position="179"/>
    </location>
</feature>
<sequence>MFFWMHDRGIDTMTDLLLLDSNLFQAIKAAPATPPALLWLAIVIAKIPIYLIPAGMVALWLRNAPRDRELALRTFAALVLTIASSFLIGEIWMRPRPFLDGLGPAWMPHRDSPSFPSNHASIMMASAFCLWYAGRRATALAWGWVTLFVSLARIYLGVHYPLDIVAGWLLGAATATIAWRVPRRN</sequence>
<dbReference type="PANTHER" id="PTHR14969:SF13">
    <property type="entry name" value="AT30094P"/>
    <property type="match status" value="1"/>
</dbReference>
<dbReference type="PANTHER" id="PTHR14969">
    <property type="entry name" value="SPHINGOSINE-1-PHOSPHATE PHOSPHOHYDROLASE"/>
    <property type="match status" value="1"/>
</dbReference>
<dbReference type="Gene3D" id="1.20.144.10">
    <property type="entry name" value="Phosphatidic acid phosphatase type 2/haloperoxidase"/>
    <property type="match status" value="1"/>
</dbReference>
<gene>
    <name evidence="3" type="ORF">DD235_08840</name>
</gene>
<reference evidence="4" key="1">
    <citation type="submission" date="2018-05" db="EMBL/GenBank/DDBJ databases">
        <authorList>
            <person name="Li Y."/>
        </authorList>
    </citation>
    <scope>NUCLEOTIDE SEQUENCE [LARGE SCALE GENOMIC DNA]</scope>
    <source>
        <strain evidence="4">3d-2-2</strain>
    </source>
</reference>
<dbReference type="GO" id="GO:0050380">
    <property type="term" value="F:undecaprenyl-diphosphatase activity"/>
    <property type="evidence" value="ECO:0007669"/>
    <property type="project" value="InterPro"/>
</dbReference>
<dbReference type="AlphaFoldDB" id="A0A2V1K1S6"/>
<keyword evidence="1" id="KW-1133">Transmembrane helix</keyword>
<dbReference type="EMBL" id="QETA01000003">
    <property type="protein sequence ID" value="PWF23093.1"/>
    <property type="molecule type" value="Genomic_DNA"/>
</dbReference>
<dbReference type="SMART" id="SM00014">
    <property type="entry name" value="acidPPc"/>
    <property type="match status" value="1"/>
</dbReference>
<evidence type="ECO:0000313" key="3">
    <source>
        <dbReference type="EMBL" id="PWF23093.1"/>
    </source>
</evidence>
<keyword evidence="4" id="KW-1185">Reference proteome</keyword>
<evidence type="ECO:0000313" key="4">
    <source>
        <dbReference type="Proteomes" id="UP000245212"/>
    </source>
</evidence>
<dbReference type="InterPro" id="IPR033879">
    <property type="entry name" value="UPP_Pase"/>
</dbReference>
<feature type="transmembrane region" description="Helical" evidence="1">
    <location>
        <begin position="70"/>
        <end position="93"/>
    </location>
</feature>
<dbReference type="CDD" id="cd03385">
    <property type="entry name" value="PAP2_BcrC_like"/>
    <property type="match status" value="1"/>
</dbReference>
<keyword evidence="1" id="KW-0812">Transmembrane</keyword>
<comment type="caution">
    <text evidence="3">The sequence shown here is derived from an EMBL/GenBank/DDBJ whole genome shotgun (WGS) entry which is preliminary data.</text>
</comment>
<organism evidence="3 4">
    <name type="scientific">Corticimicrobacter populi</name>
    <dbReference type="NCBI Taxonomy" id="2175229"/>
    <lineage>
        <taxon>Bacteria</taxon>
        <taxon>Pseudomonadati</taxon>
        <taxon>Pseudomonadota</taxon>
        <taxon>Betaproteobacteria</taxon>
        <taxon>Burkholderiales</taxon>
        <taxon>Alcaligenaceae</taxon>
        <taxon>Corticimicrobacter</taxon>
    </lineage>
</organism>
<evidence type="ECO:0000259" key="2">
    <source>
        <dbReference type="SMART" id="SM00014"/>
    </source>
</evidence>
<dbReference type="InterPro" id="IPR000326">
    <property type="entry name" value="PAP2/HPO"/>
</dbReference>
<feature type="transmembrane region" description="Helical" evidence="1">
    <location>
        <begin position="140"/>
        <end position="158"/>
    </location>
</feature>
<proteinExistence type="predicted"/>
<keyword evidence="1" id="KW-0472">Membrane</keyword>
<dbReference type="GO" id="GO:0005886">
    <property type="term" value="C:plasma membrane"/>
    <property type="evidence" value="ECO:0007669"/>
    <property type="project" value="InterPro"/>
</dbReference>
<dbReference type="SUPFAM" id="SSF48317">
    <property type="entry name" value="Acid phosphatase/Vanadium-dependent haloperoxidase"/>
    <property type="match status" value="1"/>
</dbReference>
<feature type="transmembrane region" description="Helical" evidence="1">
    <location>
        <begin position="164"/>
        <end position="181"/>
    </location>
</feature>
<accession>A0A2V1K1S6</accession>
<evidence type="ECO:0000256" key="1">
    <source>
        <dbReference type="SAM" id="Phobius"/>
    </source>
</evidence>
<dbReference type="InterPro" id="IPR036938">
    <property type="entry name" value="PAP2/HPO_sf"/>
</dbReference>